<dbReference type="SUPFAM" id="SSF55729">
    <property type="entry name" value="Acyl-CoA N-acyltransferases (Nat)"/>
    <property type="match status" value="1"/>
</dbReference>
<dbReference type="InterPro" id="IPR000182">
    <property type="entry name" value="GNAT_dom"/>
</dbReference>
<gene>
    <name evidence="4" type="ORF">RR45_GL000822</name>
    <name evidence="5" type="ORF">SAMN02746068_00363</name>
</gene>
<keyword evidence="2" id="KW-0012">Acyltransferase</keyword>
<dbReference type="Proteomes" id="UP000185655">
    <property type="component" value="Unassembled WGS sequence"/>
</dbReference>
<evidence type="ECO:0000256" key="2">
    <source>
        <dbReference type="ARBA" id="ARBA00023315"/>
    </source>
</evidence>
<dbReference type="CDD" id="cd04301">
    <property type="entry name" value="NAT_SF"/>
    <property type="match status" value="1"/>
</dbReference>
<reference evidence="5 6" key="2">
    <citation type="submission" date="2016-11" db="EMBL/GenBank/DDBJ databases">
        <authorList>
            <person name="Jaros S."/>
            <person name="Januszkiewicz K."/>
            <person name="Wedrychowicz H."/>
        </authorList>
    </citation>
    <scope>NUCLEOTIDE SEQUENCE [LARGE SCALE GENOMIC DNA]</scope>
    <source>
        <strain evidence="5 6">DSM 22330</strain>
    </source>
</reference>
<protein>
    <submittedName>
        <fullName evidence="5">Acetyltransferase (GNAT) family protein</fullName>
    </submittedName>
</protein>
<evidence type="ECO:0000313" key="7">
    <source>
        <dbReference type="Proteomes" id="UP000218979"/>
    </source>
</evidence>
<dbReference type="PANTHER" id="PTHR43800:SF1">
    <property type="entry name" value="PEPTIDYL-LYSINE N-ACETYLTRANSFERASE YJAB"/>
    <property type="match status" value="1"/>
</dbReference>
<dbReference type="AlphaFoldDB" id="A0A1K2H5C9"/>
<dbReference type="PROSITE" id="PS51186">
    <property type="entry name" value="GNAT"/>
    <property type="match status" value="1"/>
</dbReference>
<accession>A0A1K2H5C9</accession>
<keyword evidence="7" id="KW-1185">Reference proteome</keyword>
<dbReference type="Proteomes" id="UP000218979">
    <property type="component" value="Unassembled WGS sequence"/>
</dbReference>
<evidence type="ECO:0000256" key="1">
    <source>
        <dbReference type="ARBA" id="ARBA00022679"/>
    </source>
</evidence>
<sequence length="162" mass="18737">MFRYVLIETDEKYSEILALYQRNKDYFALNGTSKLDLVQVDEDVHSGPAHITPENKKYFLLTDDKDRPLGVLDYVLGYPNEATVFIGLFLVDKIFQSQGIGRAIVTEQLTYFRSIGMRKVRLAVLENNPNGLAFWQRLGFEVFEENKQSTDGDLVHVLHYRL</sequence>
<dbReference type="EMBL" id="JXJT01000002">
    <property type="protein sequence ID" value="PCS04507.1"/>
    <property type="molecule type" value="Genomic_DNA"/>
</dbReference>
<dbReference type="RefSeq" id="WP_072353441.1">
    <property type="nucleotide sequence ID" value="NZ_FPKS01000002.1"/>
</dbReference>
<reference evidence="4 7" key="1">
    <citation type="submission" date="2014-12" db="EMBL/GenBank/DDBJ databases">
        <title>Draft genome sequences of 10 type strains of Lactococcus.</title>
        <authorList>
            <person name="Sun Z."/>
            <person name="Zhong Z."/>
            <person name="Liu W."/>
            <person name="Zhang W."/>
            <person name="Zhang H."/>
        </authorList>
    </citation>
    <scope>NUCLEOTIDE SEQUENCE [LARGE SCALE GENOMIC DNA]</scope>
    <source>
        <strain evidence="4 7">DSM 22330</strain>
    </source>
</reference>
<evidence type="ECO:0000259" key="3">
    <source>
        <dbReference type="PROSITE" id="PS51186"/>
    </source>
</evidence>
<keyword evidence="1 5" id="KW-0808">Transferase</keyword>
<dbReference type="Gene3D" id="3.40.630.30">
    <property type="match status" value="1"/>
</dbReference>
<evidence type="ECO:0000313" key="4">
    <source>
        <dbReference type="EMBL" id="PCS04507.1"/>
    </source>
</evidence>
<evidence type="ECO:0000313" key="5">
    <source>
        <dbReference type="EMBL" id="SFZ71330.1"/>
    </source>
</evidence>
<dbReference type="EMBL" id="FPKS01000002">
    <property type="protein sequence ID" value="SFZ71330.1"/>
    <property type="molecule type" value="Genomic_DNA"/>
</dbReference>
<proteinExistence type="predicted"/>
<name>A0A1K2H5C9_9LACT</name>
<feature type="domain" description="N-acetyltransferase" evidence="3">
    <location>
        <begin position="5"/>
        <end position="162"/>
    </location>
</feature>
<dbReference type="PANTHER" id="PTHR43800">
    <property type="entry name" value="PEPTIDYL-LYSINE N-ACETYLTRANSFERASE YJAB"/>
    <property type="match status" value="1"/>
</dbReference>
<dbReference type="Pfam" id="PF00583">
    <property type="entry name" value="Acetyltransf_1"/>
    <property type="match status" value="1"/>
</dbReference>
<dbReference type="STRING" id="1122154.SAMN02746068_00363"/>
<dbReference type="GO" id="GO:0016747">
    <property type="term" value="F:acyltransferase activity, transferring groups other than amino-acyl groups"/>
    <property type="evidence" value="ECO:0007669"/>
    <property type="project" value="InterPro"/>
</dbReference>
<organism evidence="5 6">
    <name type="scientific">Pseudolactococcus chungangensis CAU 28 = DSM 22330</name>
    <dbReference type="NCBI Taxonomy" id="1122154"/>
    <lineage>
        <taxon>Bacteria</taxon>
        <taxon>Bacillati</taxon>
        <taxon>Bacillota</taxon>
        <taxon>Bacilli</taxon>
        <taxon>Lactobacillales</taxon>
        <taxon>Streptococcaceae</taxon>
        <taxon>Pseudolactococcus</taxon>
    </lineage>
</organism>
<evidence type="ECO:0000313" key="6">
    <source>
        <dbReference type="Proteomes" id="UP000185655"/>
    </source>
</evidence>
<dbReference type="InterPro" id="IPR016181">
    <property type="entry name" value="Acyl_CoA_acyltransferase"/>
</dbReference>
<dbReference type="OrthoDB" id="9782266at2"/>